<keyword evidence="1" id="KW-0812">Transmembrane</keyword>
<accession>A0A7K0CE32</accession>
<dbReference type="InterPro" id="IPR000326">
    <property type="entry name" value="PAP2/HPO"/>
</dbReference>
<evidence type="ECO:0000256" key="1">
    <source>
        <dbReference type="SAM" id="Phobius"/>
    </source>
</evidence>
<feature type="transmembrane region" description="Helical" evidence="1">
    <location>
        <begin position="203"/>
        <end position="220"/>
    </location>
</feature>
<keyword evidence="1" id="KW-1133">Transmembrane helix</keyword>
<reference evidence="3 4" key="1">
    <citation type="submission" date="2019-10" db="EMBL/GenBank/DDBJ databases">
        <title>Streptomyces smaragdinus sp. nov. and Streptomyces fabii sp. nov., isolated from the gut of fungus growing-termite Macrotermes natalensis.</title>
        <authorList>
            <person name="Schwitalla J."/>
            <person name="Benndorf R."/>
            <person name="Martin K."/>
            <person name="De Beer W."/>
            <person name="Kaster A.-K."/>
            <person name="Vollmers J."/>
            <person name="Poulsen M."/>
            <person name="Beemelmanns C."/>
        </authorList>
    </citation>
    <scope>NUCLEOTIDE SEQUENCE [LARGE SCALE GENOMIC DNA]</scope>
    <source>
        <strain evidence="3 4">RB5</strain>
    </source>
</reference>
<dbReference type="Proteomes" id="UP000466345">
    <property type="component" value="Unassembled WGS sequence"/>
</dbReference>
<dbReference type="RefSeq" id="WP_153451019.1">
    <property type="nucleotide sequence ID" value="NZ_WEGJ01000004.1"/>
</dbReference>
<dbReference type="OrthoDB" id="5289372at2"/>
<organism evidence="3 4">
    <name type="scientific">Streptomyces smaragdinus</name>
    <dbReference type="NCBI Taxonomy" id="2585196"/>
    <lineage>
        <taxon>Bacteria</taxon>
        <taxon>Bacillati</taxon>
        <taxon>Actinomycetota</taxon>
        <taxon>Actinomycetes</taxon>
        <taxon>Kitasatosporales</taxon>
        <taxon>Streptomycetaceae</taxon>
        <taxon>Streptomyces</taxon>
    </lineage>
</organism>
<dbReference type="AlphaFoldDB" id="A0A7K0CE32"/>
<proteinExistence type="predicted"/>
<dbReference type="EMBL" id="WEGJ01000004">
    <property type="protein sequence ID" value="MQY11737.1"/>
    <property type="molecule type" value="Genomic_DNA"/>
</dbReference>
<dbReference type="SUPFAM" id="SSF48317">
    <property type="entry name" value="Acid phosphatase/Vanadium-dependent haloperoxidase"/>
    <property type="match status" value="1"/>
</dbReference>
<feature type="domain" description="Phosphatidic acid phosphatase type 2/haloperoxidase" evidence="2">
    <location>
        <begin position="97"/>
        <end position="214"/>
    </location>
</feature>
<dbReference type="InterPro" id="IPR036938">
    <property type="entry name" value="PAP2/HPO_sf"/>
</dbReference>
<keyword evidence="4" id="KW-1185">Reference proteome</keyword>
<feature type="transmembrane region" description="Helical" evidence="1">
    <location>
        <begin position="101"/>
        <end position="118"/>
    </location>
</feature>
<feature type="transmembrane region" description="Helical" evidence="1">
    <location>
        <begin position="172"/>
        <end position="191"/>
    </location>
</feature>
<dbReference type="SMART" id="SM00014">
    <property type="entry name" value="acidPPc"/>
    <property type="match status" value="1"/>
</dbReference>
<name>A0A7K0CE32_9ACTN</name>
<dbReference type="PANTHER" id="PTHR14969:SF13">
    <property type="entry name" value="AT30094P"/>
    <property type="match status" value="1"/>
</dbReference>
<protein>
    <recommendedName>
        <fullName evidence="2">Phosphatidic acid phosphatase type 2/haloperoxidase domain-containing protein</fullName>
    </recommendedName>
</protein>
<keyword evidence="1" id="KW-0472">Membrane</keyword>
<dbReference type="PANTHER" id="PTHR14969">
    <property type="entry name" value="SPHINGOSINE-1-PHOSPHATE PHOSPHOHYDROLASE"/>
    <property type="match status" value="1"/>
</dbReference>
<feature type="transmembrane region" description="Helical" evidence="1">
    <location>
        <begin position="138"/>
        <end position="160"/>
    </location>
</feature>
<evidence type="ECO:0000313" key="4">
    <source>
        <dbReference type="Proteomes" id="UP000466345"/>
    </source>
</evidence>
<dbReference type="CDD" id="cd03392">
    <property type="entry name" value="PAP2_like_2"/>
    <property type="match status" value="1"/>
</dbReference>
<feature type="transmembrane region" description="Helical" evidence="1">
    <location>
        <begin position="76"/>
        <end position="94"/>
    </location>
</feature>
<gene>
    <name evidence="3" type="ORF">SRB5_18560</name>
</gene>
<comment type="caution">
    <text evidence="3">The sequence shown here is derived from an EMBL/GenBank/DDBJ whole genome shotgun (WGS) entry which is preliminary data.</text>
</comment>
<dbReference type="Gene3D" id="1.20.144.10">
    <property type="entry name" value="Phosphatidic acid phosphatase type 2/haloperoxidase"/>
    <property type="match status" value="2"/>
</dbReference>
<evidence type="ECO:0000313" key="3">
    <source>
        <dbReference type="EMBL" id="MQY11737.1"/>
    </source>
</evidence>
<sequence length="231" mass="24491">MRTPTTLNSPATAPVRQNRLLLAVLFCCFVLLLALVALDWGPLDSADASVDDALHESAVSSPGATHTMRVLTDWVWDPWTMRAVLFVAAGWLVWRGERPAALWVAATGLAGVGLQQGVKAAVGRERPVWPDPVDHASYAAFPSGHAMSTAVTCGLVLWLLRRSGAGPLTWRIAVGVAVVSVVGVGFTRVYLGVHWPSDVVGGWLLGAVLVGGSVVAFDSYEGSLRGRESRA</sequence>
<feature type="transmembrane region" description="Helical" evidence="1">
    <location>
        <begin position="20"/>
        <end position="38"/>
    </location>
</feature>
<evidence type="ECO:0000259" key="2">
    <source>
        <dbReference type="SMART" id="SM00014"/>
    </source>
</evidence>
<dbReference type="Pfam" id="PF01569">
    <property type="entry name" value="PAP2"/>
    <property type="match status" value="1"/>
</dbReference>